<dbReference type="Proteomes" id="UP000425916">
    <property type="component" value="Chromosome"/>
</dbReference>
<comment type="similarity">
    <text evidence="2">Belongs to the FldB/FldC dehydratase alpha/beta subunit family.</text>
</comment>
<keyword evidence="5" id="KW-1185">Reference proteome</keyword>
<keyword evidence="3" id="KW-0411">Iron-sulfur</keyword>
<dbReference type="RefSeq" id="WP_156275029.1">
    <property type="nucleotide sequence ID" value="NZ_CP046244.1"/>
</dbReference>
<protein>
    <submittedName>
        <fullName evidence="4">(R)-phenyllactyl-CoA dehydratase beta subunit</fullName>
        <ecNumber evidence="4">4.2.1.-</ecNumber>
    </submittedName>
</protein>
<dbReference type="Gene3D" id="3.40.50.11900">
    <property type="match status" value="1"/>
</dbReference>
<keyword evidence="3" id="KW-0479">Metal-binding</keyword>
<accession>A0A6I5ZV28</accession>
<dbReference type="Pfam" id="PF06050">
    <property type="entry name" value="HGD-D"/>
    <property type="match status" value="1"/>
</dbReference>
<evidence type="ECO:0000313" key="4">
    <source>
        <dbReference type="EMBL" id="QGP93535.1"/>
    </source>
</evidence>
<dbReference type="OrthoDB" id="9810278at2"/>
<dbReference type="InterPro" id="IPR047678">
    <property type="entry name" value="YjiM-like"/>
</dbReference>
<gene>
    <name evidence="4" type="primary">fldC_1</name>
    <name evidence="4" type="ORF">MGLY_29490</name>
</gene>
<evidence type="ECO:0000256" key="1">
    <source>
        <dbReference type="ARBA" id="ARBA00001966"/>
    </source>
</evidence>
<dbReference type="PANTHER" id="PTHR30548:SF6">
    <property type="entry name" value="DEHYDRATASE SUBUNIT YJIM-RELATED"/>
    <property type="match status" value="1"/>
</dbReference>
<dbReference type="Gene3D" id="1.20.1270.370">
    <property type="match status" value="1"/>
</dbReference>
<evidence type="ECO:0000313" key="5">
    <source>
        <dbReference type="Proteomes" id="UP000425916"/>
    </source>
</evidence>
<sequence>MKPSMLASFDGLREQNLMALKEAKENGAKVVGIYCTYGPRELVLAAGAIPVGLCGTRQEPIQAAEKDLPHNLCPLIKSSYGFAVSDTCPYFHLSDMVVGETTCDGKKKMFELMGRFKPLHVMHLPQVADQPASIQLLYGEMIRLKKALEQFLQVEITEQSLREAIHVINEGNRALKALFDLNMIRPAMISGMDLVTVSWQLGFHIDRWERIKLLDRMVDEIKSLAARGYCVGDSETPRILLTGTPVGVGSEKVVALVEECGGLVVAMENCSGYKTVGLKIDESDQRDPLLLLAEKYLKIPCSIMSPNGRRLELLRQMVRDFQVDGVIDLTWRACHTYNIESYFVADLIKNHFGLPFLQLETDYSTLDRENLRVRIGAFIEMVIENNFRRKKYGEG</sequence>
<organism evidence="4 5">
    <name type="scientific">Neomoorella glycerini</name>
    <dbReference type="NCBI Taxonomy" id="55779"/>
    <lineage>
        <taxon>Bacteria</taxon>
        <taxon>Bacillati</taxon>
        <taxon>Bacillota</taxon>
        <taxon>Clostridia</taxon>
        <taxon>Neomoorellales</taxon>
        <taxon>Neomoorellaceae</taxon>
        <taxon>Neomoorella</taxon>
    </lineage>
</organism>
<evidence type="ECO:0000256" key="3">
    <source>
        <dbReference type="ARBA" id="ARBA00023014"/>
    </source>
</evidence>
<name>A0A6I5ZV28_9FIRM</name>
<dbReference type="AlphaFoldDB" id="A0A6I5ZV28"/>
<keyword evidence="4" id="KW-0456">Lyase</keyword>
<reference evidence="4 5" key="1">
    <citation type="submission" date="2019-11" db="EMBL/GenBank/DDBJ databases">
        <title>Genome sequence of Moorella glycerini DSM11254.</title>
        <authorList>
            <person name="Poehlein A."/>
            <person name="Boeer T."/>
            <person name="Daniel R."/>
        </authorList>
    </citation>
    <scope>NUCLEOTIDE SEQUENCE [LARGE SCALE GENOMIC DNA]</scope>
    <source>
        <strain evidence="4 5">DSM 11254</strain>
    </source>
</reference>
<keyword evidence="3" id="KW-0408">Iron</keyword>
<dbReference type="EMBL" id="CP046244">
    <property type="protein sequence ID" value="QGP93535.1"/>
    <property type="molecule type" value="Genomic_DNA"/>
</dbReference>
<dbReference type="GO" id="GO:0051536">
    <property type="term" value="F:iron-sulfur cluster binding"/>
    <property type="evidence" value="ECO:0007669"/>
    <property type="project" value="UniProtKB-KW"/>
</dbReference>
<dbReference type="GO" id="GO:0016836">
    <property type="term" value="F:hydro-lyase activity"/>
    <property type="evidence" value="ECO:0007669"/>
    <property type="project" value="UniProtKB-ARBA"/>
</dbReference>
<dbReference type="Gene3D" id="3.40.50.11890">
    <property type="match status" value="1"/>
</dbReference>
<dbReference type="NCBIfam" id="NF040772">
    <property type="entry name" value="double_cubane"/>
    <property type="match status" value="1"/>
</dbReference>
<dbReference type="InterPro" id="IPR010327">
    <property type="entry name" value="FldB/FldC_alpha/beta"/>
</dbReference>
<evidence type="ECO:0000256" key="2">
    <source>
        <dbReference type="ARBA" id="ARBA00005806"/>
    </source>
</evidence>
<dbReference type="PANTHER" id="PTHR30548">
    <property type="entry name" value="2-HYDROXYGLUTARYL-COA DEHYDRATASE, D-COMPONENT-RELATED"/>
    <property type="match status" value="1"/>
</dbReference>
<proteinExistence type="inferred from homology"/>
<dbReference type="EC" id="4.2.1.-" evidence="4"/>
<comment type="cofactor">
    <cofactor evidence="1">
        <name>[4Fe-4S] cluster</name>
        <dbReference type="ChEBI" id="CHEBI:49883"/>
    </cofactor>
</comment>